<keyword evidence="3" id="KW-1185">Reference proteome</keyword>
<feature type="domain" description="LTD" evidence="1">
    <location>
        <begin position="65"/>
        <end position="179"/>
    </location>
</feature>
<evidence type="ECO:0000313" key="3">
    <source>
        <dbReference type="Proteomes" id="UP000198785"/>
    </source>
</evidence>
<dbReference type="SUPFAM" id="SSF74853">
    <property type="entry name" value="Lamin A/C globular tail domain"/>
    <property type="match status" value="2"/>
</dbReference>
<dbReference type="EMBL" id="FOZZ01000004">
    <property type="protein sequence ID" value="SFS70705.1"/>
    <property type="molecule type" value="Genomic_DNA"/>
</dbReference>
<dbReference type="Pfam" id="PF00932">
    <property type="entry name" value="LTD"/>
    <property type="match status" value="2"/>
</dbReference>
<dbReference type="Pfam" id="PF13585">
    <property type="entry name" value="CHU_C"/>
    <property type="match status" value="1"/>
</dbReference>
<organism evidence="2 3">
    <name type="scientific">Sphingobacterium wenxiniae</name>
    <dbReference type="NCBI Taxonomy" id="683125"/>
    <lineage>
        <taxon>Bacteria</taxon>
        <taxon>Pseudomonadati</taxon>
        <taxon>Bacteroidota</taxon>
        <taxon>Sphingobacteriia</taxon>
        <taxon>Sphingobacteriales</taxon>
        <taxon>Sphingobacteriaceae</taxon>
        <taxon>Sphingobacterium</taxon>
    </lineage>
</organism>
<protein>
    <submittedName>
        <fullName evidence="2">C-terminal domain of CHU protein family protein</fullName>
    </submittedName>
</protein>
<proteinExistence type="predicted"/>
<reference evidence="2 3" key="1">
    <citation type="submission" date="2016-10" db="EMBL/GenBank/DDBJ databases">
        <authorList>
            <person name="de Groot N.N."/>
        </authorList>
    </citation>
    <scope>NUCLEOTIDE SEQUENCE [LARGE SCALE GENOMIC DNA]</scope>
    <source>
        <strain evidence="2 3">DSM 22789</strain>
    </source>
</reference>
<sequence>MITKILFIFIPRNQTYEISSVFSKKLFINFHKYSLYYSKYNDMRPLFIKIKQKYLCVFFIMLNFCVAAQDRLIITEIMANPNNGQLPNTEFIELYNSGEKPVDLSNYKLQVNKQSIELLPRYLASKQFILLVYAPSSSTFERFGNVMPLPRWQALNNSGAEISLIKPDGQLADQVTYSDRWYASSTKRNGGWSLERINPNISCDESLNWSASESLSGGTPGQRNSIWDEYYKPAIQPSIADIQDHSIRLRFPPALTNLPAITTEQIQLHPVGAKPTAIEIDREHLTLIFSTAIPMDTPLELNMVDISWCQLTYQFSIPLLHASPSEYNDIIINEVLFNPKAGGVDFVELYNRSGKIINLQGWLLGNREIIREPHLFYPSAYRVLTTSPETVEKHYPNAQLENFITMSALPPYANERGQVVLSHASVLVDSLAYVSAMHQPFLSDVKGISLERQSLERDTNEPGNFTSASTLVGGATPGYKNSVGVEKNMHNNTITLASRTFSPNGDGFEDQLHFIYAFSEENPMFTLQIFDDRGRSVNRLIRNKSVGQQGEISWDGKDENGHDCTGGIYIFQAEMYTAKGYFQSFKGSFVLVRDSSKY</sequence>
<name>A0A1I6S148_9SPHI</name>
<dbReference type="InterPro" id="IPR036415">
    <property type="entry name" value="Lamin_tail_dom_sf"/>
</dbReference>
<evidence type="ECO:0000259" key="1">
    <source>
        <dbReference type="PROSITE" id="PS51841"/>
    </source>
</evidence>
<accession>A0A1I6S148</accession>
<dbReference type="PROSITE" id="PS51841">
    <property type="entry name" value="LTD"/>
    <property type="match status" value="1"/>
</dbReference>
<dbReference type="AlphaFoldDB" id="A0A1I6S148"/>
<dbReference type="OrthoDB" id="9758406at2"/>
<evidence type="ECO:0000313" key="2">
    <source>
        <dbReference type="EMBL" id="SFS70705.1"/>
    </source>
</evidence>
<dbReference type="STRING" id="683125.SAMN05660206_10462"/>
<dbReference type="Proteomes" id="UP000198785">
    <property type="component" value="Unassembled WGS sequence"/>
</dbReference>
<dbReference type="Gene3D" id="2.60.40.4070">
    <property type="match status" value="1"/>
</dbReference>
<gene>
    <name evidence="2" type="ORF">SAMN05660206_10462</name>
</gene>
<dbReference type="InterPro" id="IPR001322">
    <property type="entry name" value="Lamin_tail_dom"/>
</dbReference>